<dbReference type="InterPro" id="IPR036047">
    <property type="entry name" value="F-box-like_dom_sf"/>
</dbReference>
<dbReference type="SUPFAM" id="SSF81383">
    <property type="entry name" value="F-box domain"/>
    <property type="match status" value="1"/>
</dbReference>
<reference evidence="3" key="1">
    <citation type="submission" date="2022-11" db="UniProtKB">
        <authorList>
            <consortium name="WormBaseParasite"/>
        </authorList>
    </citation>
    <scope>IDENTIFICATION</scope>
</reference>
<dbReference type="PROSITE" id="PS50181">
    <property type="entry name" value="FBOX"/>
    <property type="match status" value="1"/>
</dbReference>
<dbReference type="InterPro" id="IPR001810">
    <property type="entry name" value="F-box_dom"/>
</dbReference>
<feature type="domain" description="F-box" evidence="1">
    <location>
        <begin position="45"/>
        <end position="90"/>
    </location>
</feature>
<dbReference type="Gene3D" id="1.20.1280.50">
    <property type="match status" value="1"/>
</dbReference>
<dbReference type="WBParaSite" id="jg7621">
    <property type="protein sequence ID" value="jg7621"/>
    <property type="gene ID" value="jg7621"/>
</dbReference>
<proteinExistence type="predicted"/>
<evidence type="ECO:0000313" key="2">
    <source>
        <dbReference type="Proteomes" id="UP000887574"/>
    </source>
</evidence>
<protein>
    <submittedName>
        <fullName evidence="3">F-box domain-containing protein</fullName>
    </submittedName>
</protein>
<dbReference type="Proteomes" id="UP000887574">
    <property type="component" value="Unplaced"/>
</dbReference>
<accession>A0A915EMX0</accession>
<dbReference type="SMART" id="SM00256">
    <property type="entry name" value="FBOX"/>
    <property type="match status" value="1"/>
</dbReference>
<keyword evidence="2" id="KW-1185">Reference proteome</keyword>
<name>A0A915EMX0_9BILA</name>
<dbReference type="Pfam" id="PF12937">
    <property type="entry name" value="F-box-like"/>
    <property type="match status" value="1"/>
</dbReference>
<sequence>MVHKRKQPPIHLNSPKLFKFNVICDTDNDQKQVDIVQKETGLDQDDLINSLPDDALITIFEMLSCVDRLNVEAVSHRWRRLALNRSWSQFKHFSIEYLTRVVYDPRMKSSKQLSLLRDKLNPGGIYYLNITWFESLFRRCSSYIQELVLTDFHCFRHRNVTLLKTLKRDFWNMDFSGIIPVAGNQQSQNLKIEAAEQDYNESPAEGLHANINQNIPFMKTT</sequence>
<evidence type="ECO:0000313" key="3">
    <source>
        <dbReference type="WBParaSite" id="jg7621"/>
    </source>
</evidence>
<evidence type="ECO:0000259" key="1">
    <source>
        <dbReference type="PROSITE" id="PS50181"/>
    </source>
</evidence>
<dbReference type="AlphaFoldDB" id="A0A915EMX0"/>
<organism evidence="2 3">
    <name type="scientific">Ditylenchus dipsaci</name>
    <dbReference type="NCBI Taxonomy" id="166011"/>
    <lineage>
        <taxon>Eukaryota</taxon>
        <taxon>Metazoa</taxon>
        <taxon>Ecdysozoa</taxon>
        <taxon>Nematoda</taxon>
        <taxon>Chromadorea</taxon>
        <taxon>Rhabditida</taxon>
        <taxon>Tylenchina</taxon>
        <taxon>Tylenchomorpha</taxon>
        <taxon>Sphaerularioidea</taxon>
        <taxon>Anguinidae</taxon>
        <taxon>Anguininae</taxon>
        <taxon>Ditylenchus</taxon>
    </lineage>
</organism>